<accession>A0A173VSZ7</accession>
<dbReference type="Pfam" id="PF00041">
    <property type="entry name" value="fn3"/>
    <property type="match status" value="1"/>
</dbReference>
<reference evidence="3 4" key="1">
    <citation type="submission" date="2015-09" db="EMBL/GenBank/DDBJ databases">
        <authorList>
            <consortium name="Pathogen Informatics"/>
        </authorList>
    </citation>
    <scope>NUCLEOTIDE SEQUENCE [LARGE SCALE GENOMIC DNA]</scope>
    <source>
        <strain evidence="3 4">2789STDY5834960</strain>
    </source>
</reference>
<name>A0A173VSZ7_9FIRM</name>
<protein>
    <submittedName>
        <fullName evidence="3">Fibronectin type III domain</fullName>
    </submittedName>
</protein>
<dbReference type="SUPFAM" id="SSF49265">
    <property type="entry name" value="Fibronectin type III"/>
    <property type="match status" value="1"/>
</dbReference>
<keyword evidence="1" id="KW-0732">Signal</keyword>
<dbReference type="InterPro" id="IPR043780">
    <property type="entry name" value="DUF5722"/>
</dbReference>
<dbReference type="InterPro" id="IPR003961">
    <property type="entry name" value="FN3_dom"/>
</dbReference>
<dbReference type="InterPro" id="IPR013783">
    <property type="entry name" value="Ig-like_fold"/>
</dbReference>
<feature type="chain" id="PRO_5039207196" evidence="1">
    <location>
        <begin position="27"/>
        <end position="747"/>
    </location>
</feature>
<dbReference type="SMART" id="SM00060">
    <property type="entry name" value="FN3"/>
    <property type="match status" value="1"/>
</dbReference>
<sequence length="747" mass="83750">MKILKKIICICLVAILAAGLFPGAQTEVYAAGKPVQLVSCKVNSVGSKVTVKAKVAGIQKGMGKKLYLFSVDANVKENAKLAGKPVASANFKKGTVTFSVKYKSSMLCQKFVAAYKKGKKYIAVSGAQYITNPEALASYTGTGVKTTSKKGLQPDWADHTSVKKLRTQHVVLNWSIEEILNKDCGNKEVYKYRGKKYTFDRDRVNWLQDQVRQYIDDGSKVYVILLLGKDAKGQAGKMSYGGGKIFSSIKTTSAAGCRTWEAFMSYMAEKFGNEQHLVSGWILGNEVDSPYDWNYAGGKSLSAYMDDYARAFRIAYNATKSVSSHSKVYISLDYNWNQDVDGGGNSFFSTKNTLDTFYSKLKAQGKICPNIAYHAYSQGLVEPKFWDDSLAGSGVDSTIITMKNISVLTEYVKKKIGKDATIMLAEQAFNSTQGEELQAATYAYAYYISEGNKMIESFIYARDAEPQSDVDQGFYWGLRDSNGRERKVYNTFKVIDSKESLDKTKNLLCYTDLSSWTQIPGIKKSTFKNNRSIKNKWPLVQSTSLYVCLADDNWQRETTYVYDGKKHKPAVTVKRNYTGKTVPKKNYSVKYLTDCRSIGVHRIQIKLKGDFRGTIIREFTIAPQNAMLNDLVMTSNSATVSWNVPKKTKEQITGYMIQYTDGEGGFYSTPEKDIHLIKIKNSNKLKYTIKGLTKGKRYFVRITTYKTVMVDGKPKDIIAGWGYDDIKYDYATDPVVPEPDTEEDTSE</sequence>
<proteinExistence type="predicted"/>
<feature type="domain" description="Fibronectin type-III" evidence="2">
    <location>
        <begin position="622"/>
        <end position="725"/>
    </location>
</feature>
<feature type="signal peptide" evidence="1">
    <location>
        <begin position="1"/>
        <end position="26"/>
    </location>
</feature>
<organism evidence="3 4">
    <name type="scientific">Roseburia intestinalis</name>
    <dbReference type="NCBI Taxonomy" id="166486"/>
    <lineage>
        <taxon>Bacteria</taxon>
        <taxon>Bacillati</taxon>
        <taxon>Bacillota</taxon>
        <taxon>Clostridia</taxon>
        <taxon>Lachnospirales</taxon>
        <taxon>Lachnospiraceae</taxon>
        <taxon>Roseburia</taxon>
    </lineage>
</organism>
<dbReference type="Gene3D" id="3.20.20.80">
    <property type="entry name" value="Glycosidases"/>
    <property type="match status" value="1"/>
</dbReference>
<evidence type="ECO:0000259" key="2">
    <source>
        <dbReference type="PROSITE" id="PS50853"/>
    </source>
</evidence>
<evidence type="ECO:0000313" key="3">
    <source>
        <dbReference type="EMBL" id="CUN29265.1"/>
    </source>
</evidence>
<dbReference type="InterPro" id="IPR017853">
    <property type="entry name" value="GH"/>
</dbReference>
<dbReference type="RefSeq" id="WP_055195832.1">
    <property type="nucleotide sequence ID" value="NZ_CABIYH010000032.1"/>
</dbReference>
<dbReference type="PaxDb" id="166486-ERS852572_03317"/>
<dbReference type="STRING" id="166486.ERS852572_03317"/>
<dbReference type="EMBL" id="CYXZ01000032">
    <property type="protein sequence ID" value="CUN29265.1"/>
    <property type="molecule type" value="Genomic_DNA"/>
</dbReference>
<dbReference type="AlphaFoldDB" id="A0A173VSZ7"/>
<evidence type="ECO:0000256" key="1">
    <source>
        <dbReference type="SAM" id="SignalP"/>
    </source>
</evidence>
<dbReference type="Proteomes" id="UP000095350">
    <property type="component" value="Unassembled WGS sequence"/>
</dbReference>
<dbReference type="InterPro" id="IPR036116">
    <property type="entry name" value="FN3_sf"/>
</dbReference>
<dbReference type="OrthoDB" id="175224at2"/>
<evidence type="ECO:0000313" key="4">
    <source>
        <dbReference type="Proteomes" id="UP000095350"/>
    </source>
</evidence>
<dbReference type="SUPFAM" id="SSF51445">
    <property type="entry name" value="(Trans)glycosidases"/>
    <property type="match status" value="1"/>
</dbReference>
<gene>
    <name evidence="3" type="ORF">ERS852572_03317</name>
</gene>
<dbReference type="CDD" id="cd00063">
    <property type="entry name" value="FN3"/>
    <property type="match status" value="1"/>
</dbReference>
<dbReference type="Gene3D" id="2.60.40.10">
    <property type="entry name" value="Immunoglobulins"/>
    <property type="match status" value="1"/>
</dbReference>
<dbReference type="PROSITE" id="PS50853">
    <property type="entry name" value="FN3"/>
    <property type="match status" value="1"/>
</dbReference>
<dbReference type="Pfam" id="PF18989">
    <property type="entry name" value="DUF5722"/>
    <property type="match status" value="1"/>
</dbReference>